<dbReference type="InterPro" id="IPR004360">
    <property type="entry name" value="Glyas_Fos-R_dOase_dom"/>
</dbReference>
<dbReference type="Proteomes" id="UP000244906">
    <property type="component" value="Unassembled WGS sequence"/>
</dbReference>
<dbReference type="SUPFAM" id="SSF54593">
    <property type="entry name" value="Glyoxalase/Bleomycin resistance protein/Dihydroxybiphenyl dioxygenase"/>
    <property type="match status" value="1"/>
</dbReference>
<dbReference type="InterPro" id="IPR029068">
    <property type="entry name" value="Glyas_Bleomycin-R_OHBP_Dase"/>
</dbReference>
<dbReference type="InterPro" id="IPR028973">
    <property type="entry name" value="PhnB-like"/>
</dbReference>
<accession>A0A2V1H7H3</accession>
<dbReference type="EMBL" id="QDDL01000001">
    <property type="protein sequence ID" value="PVZ72422.1"/>
    <property type="molecule type" value="Genomic_DNA"/>
</dbReference>
<comment type="caution">
    <text evidence="2">The sequence shown here is derived from an EMBL/GenBank/DDBJ whole genome shotgun (WGS) entry which is preliminary data.</text>
</comment>
<dbReference type="Pfam" id="PF00903">
    <property type="entry name" value="Glyoxalase"/>
    <property type="match status" value="1"/>
</dbReference>
<feature type="domain" description="Glyoxalase/fosfomycin resistance/dioxygenase" evidence="1">
    <location>
        <begin position="12"/>
        <end position="135"/>
    </location>
</feature>
<organism evidence="2 3">
    <name type="scientific">Pelagibaculum spongiae</name>
    <dbReference type="NCBI Taxonomy" id="2080658"/>
    <lineage>
        <taxon>Bacteria</taxon>
        <taxon>Pseudomonadati</taxon>
        <taxon>Pseudomonadota</taxon>
        <taxon>Gammaproteobacteria</taxon>
        <taxon>Oceanospirillales</taxon>
        <taxon>Pelagibaculum</taxon>
    </lineage>
</organism>
<gene>
    <name evidence="2" type="ORF">DC094_05300</name>
</gene>
<evidence type="ECO:0000313" key="3">
    <source>
        <dbReference type="Proteomes" id="UP000244906"/>
    </source>
</evidence>
<dbReference type="PANTHER" id="PTHR33990">
    <property type="entry name" value="PROTEIN YJDN-RELATED"/>
    <property type="match status" value="1"/>
</dbReference>
<evidence type="ECO:0000259" key="1">
    <source>
        <dbReference type="Pfam" id="PF00903"/>
    </source>
</evidence>
<dbReference type="AlphaFoldDB" id="A0A2V1H7H3"/>
<name>A0A2V1H7H3_9GAMM</name>
<protein>
    <submittedName>
        <fullName evidence="2">VOC family protein</fullName>
    </submittedName>
</protein>
<dbReference type="CDD" id="cd06588">
    <property type="entry name" value="PhnB_like"/>
    <property type="match status" value="1"/>
</dbReference>
<sequence length="142" mass="16058">MPLGVFMQVMAYLIFCGECEQALTFYQQALDARLEFMVRFEDSPDQSCYPKGAERQIMHASLMIGDSRIMLSDDPEVHHKGHHGFALTISLKDMSQGRKVFNALAAGGEVKIPFEQSDWSEGFALVHDQFEIPWMINVAVTQ</sequence>
<dbReference type="Gene3D" id="3.10.180.10">
    <property type="entry name" value="2,3-Dihydroxybiphenyl 1,2-Dioxygenase, domain 1"/>
    <property type="match status" value="1"/>
</dbReference>
<keyword evidence="3" id="KW-1185">Reference proteome</keyword>
<reference evidence="2 3" key="1">
    <citation type="submission" date="2018-04" db="EMBL/GenBank/DDBJ databases">
        <title>Thalassorhabdus spongiae gen. nov., sp. nov., isolated from a marine sponge in South-West Iceland.</title>
        <authorList>
            <person name="Knobloch S."/>
            <person name="Daussin A."/>
            <person name="Johannsson R."/>
            <person name="Marteinsson V.T."/>
        </authorList>
    </citation>
    <scope>NUCLEOTIDE SEQUENCE [LARGE SCALE GENOMIC DNA]</scope>
    <source>
        <strain evidence="2 3">Hp12</strain>
    </source>
</reference>
<dbReference type="PANTHER" id="PTHR33990:SF1">
    <property type="entry name" value="PROTEIN YJDN"/>
    <property type="match status" value="1"/>
</dbReference>
<evidence type="ECO:0000313" key="2">
    <source>
        <dbReference type="EMBL" id="PVZ72422.1"/>
    </source>
</evidence>
<proteinExistence type="predicted"/>